<dbReference type="Pfam" id="PF01479">
    <property type="entry name" value="S4"/>
    <property type="match status" value="1"/>
</dbReference>
<evidence type="ECO:0000256" key="4">
    <source>
        <dbReference type="PROSITE-ProRule" id="PRU00182"/>
    </source>
</evidence>
<dbReference type="Gene3D" id="3.30.70.580">
    <property type="entry name" value="Pseudouridine synthase I, catalytic domain, N-terminal subdomain"/>
    <property type="match status" value="1"/>
</dbReference>
<evidence type="ECO:0000313" key="8">
    <source>
        <dbReference type="Proteomes" id="UP000024559"/>
    </source>
</evidence>
<dbReference type="PANTHER" id="PTHR47683:SF4">
    <property type="entry name" value="PSEUDOURIDINE SYNTHASE"/>
    <property type="match status" value="1"/>
</dbReference>
<evidence type="ECO:0000256" key="3">
    <source>
        <dbReference type="ARBA" id="ARBA00023235"/>
    </source>
</evidence>
<dbReference type="InterPro" id="IPR018496">
    <property type="entry name" value="PsdUridine_synth_RsuA/RluB_CS"/>
</dbReference>
<dbReference type="SUPFAM" id="SSF55120">
    <property type="entry name" value="Pseudouridine synthase"/>
    <property type="match status" value="1"/>
</dbReference>
<dbReference type="SMART" id="SM00363">
    <property type="entry name" value="S4"/>
    <property type="match status" value="1"/>
</dbReference>
<dbReference type="GO" id="GO:0005829">
    <property type="term" value="C:cytosol"/>
    <property type="evidence" value="ECO:0007669"/>
    <property type="project" value="UniProtKB-ARBA"/>
</dbReference>
<comment type="caution">
    <text evidence="7">The sequence shown here is derived from an EMBL/GenBank/DDBJ whole genome shotgun (WGS) entry which is preliminary data.</text>
</comment>
<evidence type="ECO:0000256" key="1">
    <source>
        <dbReference type="ARBA" id="ARBA00008348"/>
    </source>
</evidence>
<comment type="similarity">
    <text evidence="1 5">Belongs to the pseudouridine synthase RsuA family.</text>
</comment>
<keyword evidence="3 5" id="KW-0413">Isomerase</keyword>
<proteinExistence type="inferred from homology"/>
<dbReference type="InterPro" id="IPR002942">
    <property type="entry name" value="S4_RNA-bd"/>
</dbReference>
<evidence type="ECO:0000256" key="5">
    <source>
        <dbReference type="RuleBase" id="RU003887"/>
    </source>
</evidence>
<dbReference type="AlphaFoldDB" id="A0A0E2Q032"/>
<dbReference type="PROSITE" id="PS50889">
    <property type="entry name" value="S4"/>
    <property type="match status" value="1"/>
</dbReference>
<dbReference type="EC" id="5.4.99.-" evidence="5"/>
<protein>
    <recommendedName>
        <fullName evidence="5">Pseudouridine synthase</fullName>
        <ecNumber evidence="5">5.4.99.-</ecNumber>
    </recommendedName>
</protein>
<dbReference type="Gene3D" id="3.30.70.1560">
    <property type="entry name" value="Alpha-L RNA-binding motif"/>
    <property type="match status" value="1"/>
</dbReference>
<dbReference type="HOGENOM" id="CLU_024979_1_2_9"/>
<dbReference type="InterPro" id="IPR006145">
    <property type="entry name" value="PsdUridine_synth_RsuA/RluA"/>
</dbReference>
<dbReference type="GO" id="GO:0000455">
    <property type="term" value="P:enzyme-directed rRNA pseudouridine synthesis"/>
    <property type="evidence" value="ECO:0007669"/>
    <property type="project" value="UniProtKB-ARBA"/>
</dbReference>
<keyword evidence="2 4" id="KW-0694">RNA-binding</keyword>
<dbReference type="CDD" id="cd02553">
    <property type="entry name" value="PseudoU_synth_RsuA"/>
    <property type="match status" value="1"/>
</dbReference>
<dbReference type="InterPro" id="IPR020103">
    <property type="entry name" value="PsdUridine_synth_cat_dom_sf"/>
</dbReference>
<dbReference type="Gene3D" id="3.10.290.10">
    <property type="entry name" value="RNA-binding S4 domain"/>
    <property type="match status" value="1"/>
</dbReference>
<evidence type="ECO:0000259" key="6">
    <source>
        <dbReference type="SMART" id="SM00363"/>
    </source>
</evidence>
<dbReference type="PANTHER" id="PTHR47683">
    <property type="entry name" value="PSEUDOURIDINE SYNTHASE FAMILY PROTEIN-RELATED"/>
    <property type="match status" value="1"/>
</dbReference>
<dbReference type="EMBL" id="AZJT01000061">
    <property type="protein sequence ID" value="ETW88526.1"/>
    <property type="molecule type" value="Genomic_DNA"/>
</dbReference>
<gene>
    <name evidence="7" type="ORF">X841_08475</name>
</gene>
<dbReference type="Pfam" id="PF00849">
    <property type="entry name" value="PseudoU_synth_2"/>
    <property type="match status" value="1"/>
</dbReference>
<dbReference type="InterPro" id="IPR000748">
    <property type="entry name" value="PsdUridine_synth_RsuA/RluB/E/F"/>
</dbReference>
<dbReference type="FunFam" id="3.30.70.1560:FF:000001">
    <property type="entry name" value="Pseudouridine synthase"/>
    <property type="match status" value="1"/>
</dbReference>
<dbReference type="GO" id="GO:0003723">
    <property type="term" value="F:RNA binding"/>
    <property type="evidence" value="ECO:0007669"/>
    <property type="project" value="UniProtKB-KW"/>
</dbReference>
<accession>A0A0E2Q032</accession>
<dbReference type="NCBIfam" id="TIGR00093">
    <property type="entry name" value="pseudouridine synthase"/>
    <property type="match status" value="1"/>
</dbReference>
<dbReference type="RefSeq" id="WP_084829009.1">
    <property type="nucleotide sequence ID" value="NZ_CM002372.1"/>
</dbReference>
<dbReference type="PATRIC" id="fig|1433289.7.peg.1756"/>
<dbReference type="Proteomes" id="UP000024559">
    <property type="component" value="Chromosome"/>
</dbReference>
<dbReference type="SUPFAM" id="SSF55174">
    <property type="entry name" value="Alpha-L RNA-binding motif"/>
    <property type="match status" value="1"/>
</dbReference>
<dbReference type="InterPro" id="IPR042092">
    <property type="entry name" value="PsdUridine_s_RsuA/RluB/E/F_cat"/>
</dbReference>
<reference evidence="8" key="1">
    <citation type="submission" date="2013-12" db="EMBL/GenBank/DDBJ databases">
        <title>Genome sequences of Streptococcus thermophilus strains MTH17CL396 and M17PTZA496 isolated from Fontina cheese in Valle d'Aosta region (Italy).</title>
        <authorList>
            <person name="Treu L."/>
            <person name="Giacomini A."/>
            <person name="Corich V."/>
            <person name="Vendramin V."/>
            <person name="Bovo B."/>
        </authorList>
    </citation>
    <scope>NUCLEOTIDE SEQUENCE [LARGE SCALE GENOMIC DNA]</scope>
    <source>
        <strain evidence="8">M17PTZA496</strain>
    </source>
</reference>
<dbReference type="InterPro" id="IPR020094">
    <property type="entry name" value="TruA/RsuA/RluB/E/F_N"/>
</dbReference>
<feature type="domain" description="RNA-binding S4" evidence="6">
    <location>
        <begin position="1"/>
        <end position="66"/>
    </location>
</feature>
<dbReference type="CDD" id="cd00165">
    <property type="entry name" value="S4"/>
    <property type="match status" value="1"/>
</dbReference>
<sequence length="243" mass="27166">MRLDKFLVDCGVGSRSQVKTFLKKKQVTVNGQVETSPKTQIDEDKDQIAYLGQELTYETFVYYLLNKPQGVISATEDSRHKTVLNLLDETARHKQVFPVGRLDIDTHGLLLLTNNGDLAHAMLSPKKHVDKIYQAKVAGIMDEEDILAFEKGIKLKDHTCQPAKLEIVSVDRNASTSLVQITIAEGKFHQVKRMVAACGKEVADLQRLKMGPLSLPNDLELGAWRRLTQEELDALTIFGVPLT</sequence>
<name>A0A0E2Q032_STRTR</name>
<dbReference type="GO" id="GO:0120159">
    <property type="term" value="F:rRNA pseudouridine synthase activity"/>
    <property type="evidence" value="ECO:0007669"/>
    <property type="project" value="UniProtKB-ARBA"/>
</dbReference>
<evidence type="ECO:0000313" key="7">
    <source>
        <dbReference type="EMBL" id="ETW88526.1"/>
    </source>
</evidence>
<dbReference type="InterPro" id="IPR036986">
    <property type="entry name" value="S4_RNA-bd_sf"/>
</dbReference>
<dbReference type="InterPro" id="IPR050343">
    <property type="entry name" value="RsuA_PseudoU_synthase"/>
</dbReference>
<dbReference type="PROSITE" id="PS01149">
    <property type="entry name" value="PSI_RSU"/>
    <property type="match status" value="1"/>
</dbReference>
<evidence type="ECO:0000256" key="2">
    <source>
        <dbReference type="ARBA" id="ARBA00022884"/>
    </source>
</evidence>
<organism evidence="7 8">
    <name type="scientific">Streptococcus thermophilus M17PTZA496</name>
    <dbReference type="NCBI Taxonomy" id="1433289"/>
    <lineage>
        <taxon>Bacteria</taxon>
        <taxon>Bacillati</taxon>
        <taxon>Bacillota</taxon>
        <taxon>Bacilli</taxon>
        <taxon>Lactobacillales</taxon>
        <taxon>Streptococcaceae</taxon>
        <taxon>Streptococcus</taxon>
    </lineage>
</organism>